<name>A0A164IS49_9NOCA</name>
<dbReference type="AlphaFoldDB" id="A0A164IS49"/>
<accession>A0A164IS49</accession>
<protein>
    <submittedName>
        <fullName evidence="1">Uncharacterized protein</fullName>
    </submittedName>
</protein>
<dbReference type="Proteomes" id="UP000076512">
    <property type="component" value="Unassembled WGS sequence"/>
</dbReference>
<sequence>MSDQELDTVGVRPVLPEIADIGPNAASTPLRRAAVRLQAALPPGWEVDIVDVPRRPGQVPGPLLRVRMPEV</sequence>
<reference evidence="1 2" key="1">
    <citation type="submission" date="2016-04" db="EMBL/GenBank/DDBJ databases">
        <authorList>
            <person name="Evans L.H."/>
            <person name="Alamgir A."/>
            <person name="Owens N."/>
            <person name="Weber N.D."/>
            <person name="Virtaneva K."/>
            <person name="Barbian K."/>
            <person name="Babar A."/>
            <person name="Rosenke K."/>
        </authorList>
    </citation>
    <scope>NUCLEOTIDE SEQUENCE [LARGE SCALE GENOMIC DNA]</scope>
    <source>
        <strain evidence="1 2">IFM 0406</strain>
    </source>
</reference>
<evidence type="ECO:0000313" key="1">
    <source>
        <dbReference type="EMBL" id="KZM69700.1"/>
    </source>
</evidence>
<organism evidence="1 2">
    <name type="scientific">Nocardia terpenica</name>
    <dbReference type="NCBI Taxonomy" id="455432"/>
    <lineage>
        <taxon>Bacteria</taxon>
        <taxon>Bacillati</taxon>
        <taxon>Actinomycetota</taxon>
        <taxon>Actinomycetes</taxon>
        <taxon>Mycobacteriales</taxon>
        <taxon>Nocardiaceae</taxon>
        <taxon>Nocardia</taxon>
    </lineage>
</organism>
<dbReference type="EMBL" id="LWGR01000019">
    <property type="protein sequence ID" value="KZM69700.1"/>
    <property type="molecule type" value="Genomic_DNA"/>
</dbReference>
<gene>
    <name evidence="1" type="ORF">AWN90_07990</name>
</gene>
<comment type="caution">
    <text evidence="1">The sequence shown here is derived from an EMBL/GenBank/DDBJ whole genome shotgun (WGS) entry which is preliminary data.</text>
</comment>
<evidence type="ECO:0000313" key="2">
    <source>
        <dbReference type="Proteomes" id="UP000076512"/>
    </source>
</evidence>
<dbReference type="RefSeq" id="WP_067579034.1">
    <property type="nucleotide sequence ID" value="NZ_JABMCZ010000002.1"/>
</dbReference>
<keyword evidence="2" id="KW-1185">Reference proteome</keyword>
<proteinExistence type="predicted"/>